<evidence type="ECO:0000256" key="1">
    <source>
        <dbReference type="ARBA" id="ARBA00004370"/>
    </source>
</evidence>
<evidence type="ECO:0000256" key="4">
    <source>
        <dbReference type="ARBA" id="ARBA00022692"/>
    </source>
</evidence>
<evidence type="ECO:0000256" key="2">
    <source>
        <dbReference type="ARBA" id="ARBA00008472"/>
    </source>
</evidence>
<feature type="transmembrane region" description="Helical" evidence="8">
    <location>
        <begin position="12"/>
        <end position="35"/>
    </location>
</feature>
<evidence type="ECO:0000256" key="5">
    <source>
        <dbReference type="ARBA" id="ARBA00022989"/>
    </source>
</evidence>
<comment type="catalytic activity">
    <reaction evidence="7">
        <text>a quinone + NADH + 5 H(+)(in) = a quinol + NAD(+) + 4 H(+)(out)</text>
        <dbReference type="Rhea" id="RHEA:57888"/>
        <dbReference type="ChEBI" id="CHEBI:15378"/>
        <dbReference type="ChEBI" id="CHEBI:24646"/>
        <dbReference type="ChEBI" id="CHEBI:57540"/>
        <dbReference type="ChEBI" id="CHEBI:57945"/>
        <dbReference type="ChEBI" id="CHEBI:132124"/>
    </reaction>
</comment>
<dbReference type="Gene3D" id="1.20.58.1610">
    <property type="entry name" value="NADH:ubiquinone/plastoquinone oxidoreductase, chain 3"/>
    <property type="match status" value="1"/>
</dbReference>
<keyword evidence="10" id="KW-1185">Reference proteome</keyword>
<dbReference type="RefSeq" id="WP_322498728.1">
    <property type="nucleotide sequence ID" value="NZ_JARGYU010000002.1"/>
</dbReference>
<protein>
    <recommendedName>
        <fullName evidence="7">NADH-quinone oxidoreductase subunit</fullName>
        <ecNumber evidence="7">7.1.1.-</ecNumber>
    </recommendedName>
</protein>
<dbReference type="GO" id="GO:0030964">
    <property type="term" value="C:NADH dehydrogenase complex"/>
    <property type="evidence" value="ECO:0007669"/>
    <property type="project" value="TreeGrafter"/>
</dbReference>
<dbReference type="PANTHER" id="PTHR11058">
    <property type="entry name" value="NADH-UBIQUINONE OXIDOREDUCTASE CHAIN 3"/>
    <property type="match status" value="1"/>
</dbReference>
<reference evidence="9" key="1">
    <citation type="submission" date="2023-02" db="EMBL/GenBank/DDBJ databases">
        <title>Host association and intracellularity evolved multiple times independently in the Rickettsiales.</title>
        <authorList>
            <person name="Castelli M."/>
            <person name="Nardi T."/>
            <person name="Gammuto L."/>
            <person name="Bellinzona G."/>
            <person name="Sabaneyeva E."/>
            <person name="Potekhin A."/>
            <person name="Serra V."/>
            <person name="Petroni G."/>
            <person name="Sassera D."/>
        </authorList>
    </citation>
    <scope>NUCLEOTIDE SEQUENCE</scope>
    <source>
        <strain evidence="9">USBL-36I1</strain>
    </source>
</reference>
<dbReference type="AlphaFoldDB" id="A0AAE5AHX9"/>
<comment type="subcellular location">
    <subcellularLocation>
        <location evidence="7">Cell membrane</location>
        <topology evidence="7">Multi-pass membrane protein</topology>
    </subcellularLocation>
    <subcellularLocation>
        <location evidence="1">Membrane</location>
    </subcellularLocation>
</comment>
<dbReference type="GO" id="GO:0008137">
    <property type="term" value="F:NADH dehydrogenase (ubiquinone) activity"/>
    <property type="evidence" value="ECO:0007669"/>
    <property type="project" value="InterPro"/>
</dbReference>
<evidence type="ECO:0000256" key="6">
    <source>
        <dbReference type="ARBA" id="ARBA00023136"/>
    </source>
</evidence>
<dbReference type="Proteomes" id="UP001289135">
    <property type="component" value="Unassembled WGS sequence"/>
</dbReference>
<sequence>MQSNTQFIYNYSSLFLFLIISLILACIMLSLPFFIKKRNPYKAKNSSYECGFNQVGNNKNSSNIRFYFFAILFLIFDIEIIFLVPWALTVKKMSNTAFYSGISFIFILALALIYEWKKGILDKK</sequence>
<accession>A0AAE5AHX9</accession>
<dbReference type="EC" id="7.1.1.-" evidence="7"/>
<evidence type="ECO:0000256" key="3">
    <source>
        <dbReference type="ARBA" id="ARBA00022448"/>
    </source>
</evidence>
<keyword evidence="6 8" id="KW-0472">Membrane</keyword>
<dbReference type="Pfam" id="PF00507">
    <property type="entry name" value="Oxidored_q4"/>
    <property type="match status" value="1"/>
</dbReference>
<evidence type="ECO:0000256" key="7">
    <source>
        <dbReference type="RuleBase" id="RU003639"/>
    </source>
</evidence>
<name>A0AAE5AHX9_9RICK</name>
<keyword evidence="7" id="KW-0520">NAD</keyword>
<dbReference type="GO" id="GO:0005886">
    <property type="term" value="C:plasma membrane"/>
    <property type="evidence" value="ECO:0007669"/>
    <property type="project" value="UniProtKB-SubCell"/>
</dbReference>
<keyword evidence="5 8" id="KW-1133">Transmembrane helix</keyword>
<organism evidence="9 10">
    <name type="scientific">Lyticum sinuosum</name>
    <dbReference type="NCBI Taxonomy" id="1332059"/>
    <lineage>
        <taxon>Bacteria</taxon>
        <taxon>Pseudomonadati</taxon>
        <taxon>Pseudomonadota</taxon>
        <taxon>Alphaproteobacteria</taxon>
        <taxon>Rickettsiales</taxon>
        <taxon>Lyticum</taxon>
    </lineage>
</organism>
<feature type="transmembrane region" description="Helical" evidence="8">
    <location>
        <begin position="66"/>
        <end position="84"/>
    </location>
</feature>
<evidence type="ECO:0000256" key="8">
    <source>
        <dbReference type="SAM" id="Phobius"/>
    </source>
</evidence>
<comment type="function">
    <text evidence="7">NDH-1 shuttles electrons from NADH, via FMN and iron-sulfur (Fe-S) centers, to quinones in the respiratory chain.</text>
</comment>
<feature type="transmembrane region" description="Helical" evidence="8">
    <location>
        <begin position="96"/>
        <end position="114"/>
    </location>
</feature>
<dbReference type="InterPro" id="IPR000440">
    <property type="entry name" value="NADH_UbQ/plastoQ_OxRdtase_su3"/>
</dbReference>
<proteinExistence type="inferred from homology"/>
<comment type="similarity">
    <text evidence="2 7">Belongs to the complex I subunit 3 family.</text>
</comment>
<gene>
    <name evidence="9" type="ORF">Lyticum_00469</name>
</gene>
<dbReference type="InterPro" id="IPR038430">
    <property type="entry name" value="NDAH_ubi_oxred_su3_sf"/>
</dbReference>
<dbReference type="PANTHER" id="PTHR11058:SF9">
    <property type="entry name" value="NADH-UBIQUINONE OXIDOREDUCTASE CHAIN 3"/>
    <property type="match status" value="1"/>
</dbReference>
<keyword evidence="4 7" id="KW-0812">Transmembrane</keyword>
<comment type="caution">
    <text evidence="9">The sequence shown here is derived from an EMBL/GenBank/DDBJ whole genome shotgun (WGS) entry which is preliminary data.</text>
</comment>
<dbReference type="EMBL" id="JARGYU010000002">
    <property type="protein sequence ID" value="MDZ5761299.1"/>
    <property type="molecule type" value="Genomic_DNA"/>
</dbReference>
<keyword evidence="3" id="KW-0813">Transport</keyword>
<dbReference type="GO" id="GO:0048038">
    <property type="term" value="F:quinone binding"/>
    <property type="evidence" value="ECO:0007669"/>
    <property type="project" value="UniProtKB-KW"/>
</dbReference>
<evidence type="ECO:0000313" key="9">
    <source>
        <dbReference type="EMBL" id="MDZ5761299.1"/>
    </source>
</evidence>
<evidence type="ECO:0000313" key="10">
    <source>
        <dbReference type="Proteomes" id="UP001289135"/>
    </source>
</evidence>
<keyword evidence="7" id="KW-0874">Quinone</keyword>